<keyword evidence="11" id="KW-1185">Reference proteome</keyword>
<dbReference type="PANTHER" id="PTHR11808">
    <property type="entry name" value="TRANS-SULFURATION ENZYME FAMILY MEMBER"/>
    <property type="match status" value="1"/>
</dbReference>
<evidence type="ECO:0000256" key="4">
    <source>
        <dbReference type="ARBA" id="ARBA00012085"/>
    </source>
</evidence>
<evidence type="ECO:0000313" key="10">
    <source>
        <dbReference type="EMBL" id="KIJ31147.1"/>
    </source>
</evidence>
<dbReference type="InterPro" id="IPR015422">
    <property type="entry name" value="PyrdxlP-dep_Trfase_small"/>
</dbReference>
<dbReference type="InterPro" id="IPR015424">
    <property type="entry name" value="PyrdxlP-dep_Trfase"/>
</dbReference>
<reference evidence="10 11" key="1">
    <citation type="submission" date="2014-06" db="EMBL/GenBank/DDBJ databases">
        <title>Evolutionary Origins and Diversification of the Mycorrhizal Mutualists.</title>
        <authorList>
            <consortium name="DOE Joint Genome Institute"/>
            <consortium name="Mycorrhizal Genomics Consortium"/>
            <person name="Kohler A."/>
            <person name="Kuo A."/>
            <person name="Nagy L.G."/>
            <person name="Floudas D."/>
            <person name="Copeland A."/>
            <person name="Barry K.W."/>
            <person name="Cichocki N."/>
            <person name="Veneault-Fourrey C."/>
            <person name="LaButti K."/>
            <person name="Lindquist E.A."/>
            <person name="Lipzen A."/>
            <person name="Lundell T."/>
            <person name="Morin E."/>
            <person name="Murat C."/>
            <person name="Riley R."/>
            <person name="Ohm R."/>
            <person name="Sun H."/>
            <person name="Tunlid A."/>
            <person name="Henrissat B."/>
            <person name="Grigoriev I.V."/>
            <person name="Hibbett D.S."/>
            <person name="Martin F."/>
        </authorList>
    </citation>
    <scope>NUCLEOTIDE SEQUENCE [LARGE SCALE GENOMIC DNA]</scope>
    <source>
        <strain evidence="10 11">SS14</strain>
    </source>
</reference>
<comment type="cofactor">
    <cofactor evidence="1 9">
        <name>pyridoxal 5'-phosphate</name>
        <dbReference type="ChEBI" id="CHEBI:597326"/>
    </cofactor>
</comment>
<dbReference type="InterPro" id="IPR015421">
    <property type="entry name" value="PyrdxlP-dep_Trfase_major"/>
</dbReference>
<dbReference type="EMBL" id="KN837247">
    <property type="protein sequence ID" value="KIJ31147.1"/>
    <property type="molecule type" value="Genomic_DNA"/>
</dbReference>
<dbReference type="OrthoDB" id="3512640at2759"/>
<evidence type="ECO:0000256" key="7">
    <source>
        <dbReference type="ARBA" id="ARBA00029853"/>
    </source>
</evidence>
<comment type="pathway">
    <text evidence="2">Amino-acid biosynthesis; L-cysteine biosynthesis; L-cysteine from L-homocysteine and L-serine: step 2/2.</text>
</comment>
<dbReference type="PIRSF" id="PIRSF001434">
    <property type="entry name" value="CGS"/>
    <property type="match status" value="1"/>
</dbReference>
<evidence type="ECO:0000256" key="2">
    <source>
        <dbReference type="ARBA" id="ARBA00005038"/>
    </source>
</evidence>
<evidence type="ECO:0000256" key="8">
    <source>
        <dbReference type="PIRSR" id="PIRSR001434-2"/>
    </source>
</evidence>
<name>A0A0C9UQ26_SPHS4</name>
<dbReference type="SUPFAM" id="SSF53383">
    <property type="entry name" value="PLP-dependent transferases"/>
    <property type="match status" value="1"/>
</dbReference>
<evidence type="ECO:0000313" key="11">
    <source>
        <dbReference type="Proteomes" id="UP000054279"/>
    </source>
</evidence>
<dbReference type="EC" id="4.4.1.1" evidence="4"/>
<dbReference type="Gene3D" id="3.40.640.10">
    <property type="entry name" value="Type I PLP-dependent aspartate aminotransferase-like (Major domain)"/>
    <property type="match status" value="1"/>
</dbReference>
<keyword evidence="6" id="KW-0198">Cysteine biosynthesis</keyword>
<dbReference type="GO" id="GO:0030170">
    <property type="term" value="F:pyridoxal phosphate binding"/>
    <property type="evidence" value="ECO:0007669"/>
    <property type="project" value="InterPro"/>
</dbReference>
<dbReference type="AlphaFoldDB" id="A0A0C9UQ26"/>
<dbReference type="InterPro" id="IPR000277">
    <property type="entry name" value="Cys/Met-Metab_PyrdxlP-dep_enz"/>
</dbReference>
<feature type="modified residue" description="N6-(pyridoxal phosphate)lysine" evidence="8">
    <location>
        <position position="180"/>
    </location>
</feature>
<dbReference type="GO" id="GO:0019346">
    <property type="term" value="P:transsulfuration"/>
    <property type="evidence" value="ECO:0007669"/>
    <property type="project" value="InterPro"/>
</dbReference>
<evidence type="ECO:0000256" key="9">
    <source>
        <dbReference type="RuleBase" id="RU362118"/>
    </source>
</evidence>
<evidence type="ECO:0000256" key="3">
    <source>
        <dbReference type="ARBA" id="ARBA00009077"/>
    </source>
</evidence>
<keyword evidence="6" id="KW-0028">Amino-acid biosynthesis</keyword>
<evidence type="ECO:0000256" key="5">
    <source>
        <dbReference type="ARBA" id="ARBA00022898"/>
    </source>
</evidence>
<proteinExistence type="inferred from homology"/>
<organism evidence="10 11">
    <name type="scientific">Sphaerobolus stellatus (strain SS14)</name>
    <dbReference type="NCBI Taxonomy" id="990650"/>
    <lineage>
        <taxon>Eukaryota</taxon>
        <taxon>Fungi</taxon>
        <taxon>Dikarya</taxon>
        <taxon>Basidiomycota</taxon>
        <taxon>Agaricomycotina</taxon>
        <taxon>Agaricomycetes</taxon>
        <taxon>Phallomycetidae</taxon>
        <taxon>Geastrales</taxon>
        <taxon>Sphaerobolaceae</taxon>
        <taxon>Sphaerobolus</taxon>
    </lineage>
</organism>
<protein>
    <recommendedName>
        <fullName evidence="4">cystathionine gamma-lyase</fullName>
        <ecNumber evidence="4">4.4.1.1</ecNumber>
    </recommendedName>
    <alternativeName>
        <fullName evidence="7">Gamma-cystathionase</fullName>
    </alternativeName>
</protein>
<gene>
    <name evidence="10" type="ORF">M422DRAFT_267220</name>
</gene>
<accession>A0A0C9UQ26</accession>
<dbReference type="Pfam" id="PF01053">
    <property type="entry name" value="Cys_Met_Meta_PP"/>
    <property type="match status" value="3"/>
</dbReference>
<comment type="similarity">
    <text evidence="3 9">Belongs to the trans-sulfuration enzymes family.</text>
</comment>
<keyword evidence="5 8" id="KW-0663">Pyridoxal phosphate</keyword>
<dbReference type="GO" id="GO:0005737">
    <property type="term" value="C:cytoplasm"/>
    <property type="evidence" value="ECO:0007669"/>
    <property type="project" value="TreeGrafter"/>
</dbReference>
<dbReference type="Proteomes" id="UP000054279">
    <property type="component" value="Unassembled WGS sequence"/>
</dbReference>
<evidence type="ECO:0000256" key="1">
    <source>
        <dbReference type="ARBA" id="ARBA00001933"/>
    </source>
</evidence>
<dbReference type="PANTHER" id="PTHR11808:SF15">
    <property type="entry name" value="CYSTATHIONINE GAMMA-LYASE"/>
    <property type="match status" value="1"/>
</dbReference>
<dbReference type="HOGENOM" id="CLU_018986_2_3_1"/>
<sequence>MLPSAASTPSSTLVTVSSLLASSILGLERESRRIGSHFAGLETYGGQALVFASGSTTTATIMQALGTGTHVLSINDAYGGTFRYMSKVASQLQGLETTFVDFDSATLDQTHGFGLLHIPIVTPTNPTLRLPNRTHNSLIQSLPAASRPLIAINSTFLSPFYVSPLTVPISAVLFVHSITKYINGHSDVLMGAFILPNASTAQANDNKETIDALYTRLNTDGAIKLARFLLAHPIVKEVIYPGLAEHPGHNNAAKILAPHARKSVDEWVLADEAKEGNERKGKDDFPFGGWSCLGLEGLFTLVESLGGVESLAELPEKMTHGMSVLLYYAELHELIICYLQSIPPAERLALGITPNLVRLSVGVEDVDDLIADVEQALSWAINGWDSATTSVASGDSE</sequence>
<dbReference type="GO" id="GO:0016846">
    <property type="term" value="F:carbon-sulfur lyase activity"/>
    <property type="evidence" value="ECO:0007669"/>
    <property type="project" value="TreeGrafter"/>
</dbReference>
<dbReference type="Gene3D" id="3.90.1150.10">
    <property type="entry name" value="Aspartate Aminotransferase, domain 1"/>
    <property type="match status" value="1"/>
</dbReference>
<evidence type="ECO:0000256" key="6">
    <source>
        <dbReference type="ARBA" id="ARBA00023192"/>
    </source>
</evidence>